<dbReference type="InterPro" id="IPR014777">
    <property type="entry name" value="4pyrrole_Mease_sub1"/>
</dbReference>
<reference evidence="11" key="1">
    <citation type="journal article" date="2020" name="mSystems">
        <title>Genome- and Community-Level Interaction Insights into Carbon Utilization and Element Cycling Functions of Hydrothermarchaeota in Hydrothermal Sediment.</title>
        <authorList>
            <person name="Zhou Z."/>
            <person name="Liu Y."/>
            <person name="Xu W."/>
            <person name="Pan J."/>
            <person name="Luo Z.H."/>
            <person name="Li M."/>
        </authorList>
    </citation>
    <scope>NUCLEOTIDE SEQUENCE [LARGE SCALE GENOMIC DNA]</scope>
    <source>
        <strain evidence="11">SpSt-374</strain>
    </source>
</reference>
<dbReference type="PROSITE" id="PS00839">
    <property type="entry name" value="SUMT_1"/>
    <property type="match status" value="1"/>
</dbReference>
<dbReference type="FunFam" id="3.40.1010.10:FF:000001">
    <property type="entry name" value="Siroheme synthase"/>
    <property type="match status" value="1"/>
</dbReference>
<dbReference type="NCBIfam" id="TIGR01469">
    <property type="entry name" value="cobA_cysG_Cterm"/>
    <property type="match status" value="1"/>
</dbReference>
<dbReference type="InterPro" id="IPR014776">
    <property type="entry name" value="4pyrrole_Mease_sub2"/>
</dbReference>
<dbReference type="PANTHER" id="PTHR45790">
    <property type="entry name" value="SIROHEME SYNTHASE-RELATED"/>
    <property type="match status" value="1"/>
</dbReference>
<evidence type="ECO:0000256" key="3">
    <source>
        <dbReference type="ARBA" id="ARBA00022679"/>
    </source>
</evidence>
<sequence length="545" mass="58934">MGKAYLVGAGPGDAIYLTVRARELLLRAEVLIYDALVDSGVLELVPESCQQFYVGKRGGKPSWEQQEINSLLVEQCRQGKQVVRLKGGDPFIFGRCMSEIEALRSAGCAYEVVPGVSAALAAPELAGIPLTDPVMSRCFAVASGHQPEELDWGTLAKLETLVVLMGGRQLGEIVRQLMRYGKSNQTPVAIIKAGGTKWQEVWMGTLGDIVEKTQGESLSPCAITIGEVVRWRPYLVSEGATNTDKSPSPPVDQDYMLEERVTQPEMRKPLMGTTVLVTRSAAQGGEFRALLEGVGANVIEMPTIEIGPPSSWEQLDGAIARLSQFHWLILTSTNGVQYFFERLTAQGKDARALAGLKIAVVGKKTALQLEQHGITPDYIPPNFVADSLAETFPEDLSGKNILFPRVETGGREVLVAELTAKGAQVEEVPAYESGCPAKIDPTAWEALKNRQVDLITFASSKTVQYFCQLVEKKYLESQGSSDRSDTAATAKNKSWQDLLAKVGIASIGPATSKTCHSLLGKVNIEATEYTLEGLTKAISSWAKGG</sequence>
<keyword evidence="3 8" id="KW-0808">Transferase</keyword>
<dbReference type="InterPro" id="IPR003043">
    <property type="entry name" value="Uropor_MeTrfase_CS"/>
</dbReference>
<keyword evidence="5" id="KW-0627">Porphyrin biosynthesis</keyword>
<keyword evidence="4" id="KW-0949">S-adenosyl-L-methionine</keyword>
<dbReference type="GO" id="GO:0019354">
    <property type="term" value="P:siroheme biosynthetic process"/>
    <property type="evidence" value="ECO:0007669"/>
    <property type="project" value="InterPro"/>
</dbReference>
<evidence type="ECO:0000256" key="5">
    <source>
        <dbReference type="ARBA" id="ARBA00023244"/>
    </source>
</evidence>
<comment type="caution">
    <text evidence="11">The sequence shown here is derived from an EMBL/GenBank/DDBJ whole genome shotgun (WGS) entry which is preliminary data.</text>
</comment>
<evidence type="ECO:0000256" key="7">
    <source>
        <dbReference type="ARBA" id="ARBA00054030"/>
    </source>
</evidence>
<comment type="function">
    <text evidence="7">Catalyzes the two successive C-2 and C-7 methylation reactions involved in the conversion of uroporphyrinogen III to precorrin-2 via the intermediate formation of precorrin-1. It is a step in the biosynthesis of both cobalamin (vitamin B12) and siroheme.</text>
</comment>
<dbReference type="Pfam" id="PF00590">
    <property type="entry name" value="TP_methylase"/>
    <property type="match status" value="1"/>
</dbReference>
<dbReference type="CDD" id="cd11642">
    <property type="entry name" value="SUMT"/>
    <property type="match status" value="1"/>
</dbReference>
<comment type="pathway">
    <text evidence="6">Porphyrin-containing compound metabolism.</text>
</comment>
<dbReference type="AlphaFoldDB" id="A0A7C3VHV1"/>
<dbReference type="Gene3D" id="3.40.50.10090">
    <property type="match status" value="2"/>
</dbReference>
<gene>
    <name evidence="11" type="primary">cobA</name>
    <name evidence="11" type="ORF">ENR15_14485</name>
</gene>
<dbReference type="EC" id="2.1.1.107" evidence="1"/>
<evidence type="ECO:0000256" key="8">
    <source>
        <dbReference type="RuleBase" id="RU003960"/>
    </source>
</evidence>
<dbReference type="SUPFAM" id="SSF69618">
    <property type="entry name" value="HemD-like"/>
    <property type="match status" value="1"/>
</dbReference>
<dbReference type="SUPFAM" id="SSF53790">
    <property type="entry name" value="Tetrapyrrole methylase"/>
    <property type="match status" value="1"/>
</dbReference>
<dbReference type="Gene3D" id="3.30.950.10">
    <property type="entry name" value="Methyltransferase, Cobalt-precorrin-4 Transmethylase, Domain 2"/>
    <property type="match status" value="1"/>
</dbReference>
<dbReference type="Pfam" id="PF02602">
    <property type="entry name" value="HEM4"/>
    <property type="match status" value="1"/>
</dbReference>
<dbReference type="CDD" id="cd06578">
    <property type="entry name" value="HemD"/>
    <property type="match status" value="1"/>
</dbReference>
<dbReference type="InterPro" id="IPR036108">
    <property type="entry name" value="4pyrrol_syn_uPrphyn_synt_sf"/>
</dbReference>
<evidence type="ECO:0000256" key="1">
    <source>
        <dbReference type="ARBA" id="ARBA00012162"/>
    </source>
</evidence>
<dbReference type="EMBL" id="DSPX01000145">
    <property type="protein sequence ID" value="HGG01812.1"/>
    <property type="molecule type" value="Genomic_DNA"/>
</dbReference>
<dbReference type="InterPro" id="IPR006366">
    <property type="entry name" value="CobA/CysG_C"/>
</dbReference>
<evidence type="ECO:0000259" key="9">
    <source>
        <dbReference type="Pfam" id="PF00590"/>
    </source>
</evidence>
<feature type="domain" description="Tetrapyrrole methylase" evidence="9">
    <location>
        <begin position="5"/>
        <end position="209"/>
    </location>
</feature>
<dbReference type="Gene3D" id="3.40.1010.10">
    <property type="entry name" value="Cobalt-precorrin-4 Transmethylase, Domain 1"/>
    <property type="match status" value="1"/>
</dbReference>
<dbReference type="InterPro" id="IPR050161">
    <property type="entry name" value="Siro_Cobalamin_biosynth"/>
</dbReference>
<dbReference type="GO" id="GO:0004851">
    <property type="term" value="F:uroporphyrin-III C-methyltransferase activity"/>
    <property type="evidence" value="ECO:0007669"/>
    <property type="project" value="UniProtKB-EC"/>
</dbReference>
<feature type="domain" description="Tetrapyrrole biosynthesis uroporphyrinogen III synthase" evidence="10">
    <location>
        <begin position="286"/>
        <end position="535"/>
    </location>
</feature>
<evidence type="ECO:0000256" key="2">
    <source>
        <dbReference type="ARBA" id="ARBA00022603"/>
    </source>
</evidence>
<dbReference type="GO" id="GO:0004852">
    <property type="term" value="F:uroporphyrinogen-III synthase activity"/>
    <property type="evidence" value="ECO:0007669"/>
    <property type="project" value="InterPro"/>
</dbReference>
<comment type="similarity">
    <text evidence="8">Belongs to the precorrin methyltransferase family.</text>
</comment>
<keyword evidence="2 8" id="KW-0489">Methyltransferase</keyword>
<proteinExistence type="inferred from homology"/>
<name>A0A7C3VHV1_9CYAN</name>
<organism evidence="11">
    <name type="scientific">Planktothricoides sp. SpSt-374</name>
    <dbReference type="NCBI Taxonomy" id="2282167"/>
    <lineage>
        <taxon>Bacteria</taxon>
        <taxon>Bacillati</taxon>
        <taxon>Cyanobacteriota</taxon>
        <taxon>Cyanophyceae</taxon>
        <taxon>Oscillatoriophycideae</taxon>
        <taxon>Oscillatoriales</taxon>
        <taxon>Oscillatoriaceae</taxon>
        <taxon>Planktothricoides</taxon>
    </lineage>
</organism>
<dbReference type="PANTHER" id="PTHR45790:SF3">
    <property type="entry name" value="S-ADENOSYL-L-METHIONINE-DEPENDENT UROPORPHYRINOGEN III METHYLTRANSFERASE, CHLOROPLASTIC"/>
    <property type="match status" value="1"/>
</dbReference>
<evidence type="ECO:0000259" key="10">
    <source>
        <dbReference type="Pfam" id="PF02602"/>
    </source>
</evidence>
<evidence type="ECO:0000256" key="6">
    <source>
        <dbReference type="ARBA" id="ARBA00023444"/>
    </source>
</evidence>
<evidence type="ECO:0000256" key="4">
    <source>
        <dbReference type="ARBA" id="ARBA00022691"/>
    </source>
</evidence>
<dbReference type="PROSITE" id="PS00840">
    <property type="entry name" value="SUMT_2"/>
    <property type="match status" value="1"/>
</dbReference>
<dbReference type="InterPro" id="IPR003754">
    <property type="entry name" value="4pyrrol_synth_uPrphyn_synth"/>
</dbReference>
<dbReference type="InterPro" id="IPR035996">
    <property type="entry name" value="4pyrrol_Methylase_sf"/>
</dbReference>
<dbReference type="FunFam" id="3.40.50.10090:FF:000001">
    <property type="entry name" value="Bifunctional uroporphyrinogen-III C-methyltransferase/uroporphyrinogen-III synthase"/>
    <property type="match status" value="1"/>
</dbReference>
<accession>A0A7C3VHV1</accession>
<protein>
    <recommendedName>
        <fullName evidence="1">uroporphyrinogen-III C-methyltransferase</fullName>
        <ecNumber evidence="1">2.1.1.107</ecNumber>
    </recommendedName>
</protein>
<dbReference type="InterPro" id="IPR000878">
    <property type="entry name" value="4pyrrol_Mease"/>
</dbReference>
<dbReference type="GO" id="GO:0032259">
    <property type="term" value="P:methylation"/>
    <property type="evidence" value="ECO:0007669"/>
    <property type="project" value="UniProtKB-KW"/>
</dbReference>
<dbReference type="NCBIfam" id="NF004790">
    <property type="entry name" value="PRK06136.1"/>
    <property type="match status" value="1"/>
</dbReference>
<evidence type="ECO:0000313" key="11">
    <source>
        <dbReference type="EMBL" id="HGG01812.1"/>
    </source>
</evidence>